<keyword evidence="5 8" id="KW-0648">Protein biosynthesis</keyword>
<dbReference type="SUPFAM" id="SSF53383">
    <property type="entry name" value="PLP-dependent transferases"/>
    <property type="match status" value="1"/>
</dbReference>
<comment type="cofactor">
    <cofactor evidence="1 8">
        <name>pyridoxal 5'-phosphate</name>
        <dbReference type="ChEBI" id="CHEBI:597326"/>
    </cofactor>
</comment>
<reference evidence="9 10" key="1">
    <citation type="submission" date="2021-06" db="EMBL/GenBank/DDBJ databases">
        <title>Bacillus sp. RD4P76, an endophyte from a halophyte.</title>
        <authorList>
            <person name="Sun J.-Q."/>
        </authorList>
    </citation>
    <scope>NUCLEOTIDE SEQUENCE [LARGE SCALE GENOMIC DNA]</scope>
    <source>
        <strain evidence="9 10">JCM 17098</strain>
    </source>
</reference>
<organism evidence="9 10">
    <name type="scientific">Evansella alkalicola</name>
    <dbReference type="NCBI Taxonomy" id="745819"/>
    <lineage>
        <taxon>Bacteria</taxon>
        <taxon>Bacillati</taxon>
        <taxon>Bacillota</taxon>
        <taxon>Bacilli</taxon>
        <taxon>Bacillales</taxon>
        <taxon>Bacillaceae</taxon>
        <taxon>Evansella</taxon>
    </lineage>
</organism>
<name>A0ABS6JVU0_9BACI</name>
<dbReference type="InterPro" id="IPR015421">
    <property type="entry name" value="PyrdxlP-dep_Trfase_major"/>
</dbReference>
<evidence type="ECO:0000256" key="6">
    <source>
        <dbReference type="ARBA" id="ARBA00023266"/>
    </source>
</evidence>
<protein>
    <recommendedName>
        <fullName evidence="8">L-seryl-tRNA(Sec) selenium transferase</fullName>
        <ecNumber evidence="8">2.9.1.1</ecNumber>
    </recommendedName>
    <alternativeName>
        <fullName evidence="8">Selenocysteine synthase</fullName>
        <shortName evidence="8">Sec synthase</shortName>
    </alternativeName>
    <alternativeName>
        <fullName evidence="8">Selenocysteinyl-tRNA(Sec) synthase</fullName>
    </alternativeName>
</protein>
<comment type="similarity">
    <text evidence="7 8">Belongs to the SelA family.</text>
</comment>
<feature type="modified residue" description="N6-(pyridoxal phosphate)lysine" evidence="8">
    <location>
        <position position="310"/>
    </location>
</feature>
<dbReference type="EC" id="2.9.1.1" evidence="8"/>
<evidence type="ECO:0000256" key="8">
    <source>
        <dbReference type="HAMAP-Rule" id="MF_00423"/>
    </source>
</evidence>
<evidence type="ECO:0000256" key="1">
    <source>
        <dbReference type="ARBA" id="ARBA00001933"/>
    </source>
</evidence>
<comment type="function">
    <text evidence="8">Converts seryl-tRNA(Sec) to selenocysteinyl-tRNA(Sec) required for selenoprotein biosynthesis.</text>
</comment>
<keyword evidence="10" id="KW-1185">Reference proteome</keyword>
<dbReference type="RefSeq" id="WP_088075480.1">
    <property type="nucleotide sequence ID" value="NZ_JAHQCR010000034.1"/>
</dbReference>
<dbReference type="NCBIfam" id="TIGR00474">
    <property type="entry name" value="selA"/>
    <property type="match status" value="1"/>
</dbReference>
<comment type="caution">
    <text evidence="9">The sequence shown here is derived from an EMBL/GenBank/DDBJ whole genome shotgun (WGS) entry which is preliminary data.</text>
</comment>
<gene>
    <name evidence="8 9" type="primary">selA</name>
    <name evidence="9" type="ORF">KS407_07870</name>
</gene>
<dbReference type="PANTHER" id="PTHR32328:SF0">
    <property type="entry name" value="L-SERYL-TRNA(SEC) SELENIUM TRANSFERASE"/>
    <property type="match status" value="1"/>
</dbReference>
<evidence type="ECO:0000256" key="4">
    <source>
        <dbReference type="ARBA" id="ARBA00022898"/>
    </source>
</evidence>
<comment type="catalytic activity">
    <reaction evidence="8">
        <text>L-seryl-tRNA(Sec) + selenophosphate + H(+) = L-selenocysteinyl-tRNA(Sec) + phosphate</text>
        <dbReference type="Rhea" id="RHEA:22728"/>
        <dbReference type="Rhea" id="RHEA-COMP:9742"/>
        <dbReference type="Rhea" id="RHEA-COMP:9743"/>
        <dbReference type="ChEBI" id="CHEBI:15378"/>
        <dbReference type="ChEBI" id="CHEBI:16144"/>
        <dbReference type="ChEBI" id="CHEBI:43474"/>
        <dbReference type="ChEBI" id="CHEBI:78533"/>
        <dbReference type="ChEBI" id="CHEBI:78573"/>
        <dbReference type="EC" id="2.9.1.1"/>
    </reaction>
</comment>
<evidence type="ECO:0000256" key="5">
    <source>
        <dbReference type="ARBA" id="ARBA00022917"/>
    </source>
</evidence>
<dbReference type="Gene3D" id="3.90.1150.180">
    <property type="match status" value="1"/>
</dbReference>
<keyword evidence="4 8" id="KW-0663">Pyridoxal phosphate</keyword>
<keyword evidence="3 8" id="KW-0808">Transferase</keyword>
<evidence type="ECO:0000313" key="10">
    <source>
        <dbReference type="Proteomes" id="UP000790580"/>
    </source>
</evidence>
<dbReference type="EMBL" id="JAHQCR010000034">
    <property type="protein sequence ID" value="MBU9721362.1"/>
    <property type="molecule type" value="Genomic_DNA"/>
</dbReference>
<proteinExistence type="inferred from homology"/>
<sequence length="485" mass="53598">MSNPMRQLPAVHTIMEEMDKCIEGQYEGIGGQHIPKDVIKEWVQQHLEELRSDILDKPSSFEGVTKEELQQNIFQKIIKDMKSYRPFKLQRVINGTGTVLHTNIGRARLSELAVERVVETAKHYSTLEYNIDAGERGSRHDILQDLLLKATGGEAAMVVNNNAAAVYLILRGLCRGKEVIVSRGELVEIGGSFRVSTIMEESDATLIEVGTTNKTHAYDYKDAITEQTGMLMKVHTSNFKTVGFTKEVSSGELKEIANTNSNGNGENIIVYEDLGSGSLYPFRHDGIGEEPVVKESLQSGADIISFSGDKLLGGPQAGIIVGKKALIDRLKKHPLARVLRVDKMTLAALEATLHTFVYSNEVEKENPTVRDILQTEEEIERKVDNFLGELEKLFGALGTESITVGKIKETSLIGGGTMPTVERPTVGITLSKLDYSPNGLEKLLRTLKIPVICRVKGEHVFIDFRTIAEDEISLLVKNIIEVGKA</sequence>
<comment type="pathway">
    <text evidence="8">Aminoacyl-tRNA biosynthesis; selenocysteinyl-tRNA(Sec) biosynthesis; selenocysteinyl-tRNA(Sec) from L-seryl-tRNA(Sec) (bacterial route): step 1/1.</text>
</comment>
<dbReference type="PANTHER" id="PTHR32328">
    <property type="entry name" value="L-SERYL-TRNA(SEC) SELENIUM TRANSFERASE"/>
    <property type="match status" value="1"/>
</dbReference>
<dbReference type="Proteomes" id="UP000790580">
    <property type="component" value="Unassembled WGS sequence"/>
</dbReference>
<evidence type="ECO:0000256" key="2">
    <source>
        <dbReference type="ARBA" id="ARBA00022490"/>
    </source>
</evidence>
<accession>A0ABS6JVU0</accession>
<evidence type="ECO:0000313" key="9">
    <source>
        <dbReference type="EMBL" id="MBU9721362.1"/>
    </source>
</evidence>
<evidence type="ECO:0000256" key="3">
    <source>
        <dbReference type="ARBA" id="ARBA00022679"/>
    </source>
</evidence>
<keyword evidence="2 8" id="KW-0963">Cytoplasm</keyword>
<evidence type="ECO:0000256" key="7">
    <source>
        <dbReference type="ARBA" id="ARBA00044507"/>
    </source>
</evidence>
<dbReference type="HAMAP" id="MF_00423">
    <property type="entry name" value="SelA"/>
    <property type="match status" value="1"/>
</dbReference>
<keyword evidence="6 8" id="KW-0711">Selenium</keyword>
<dbReference type="InterPro" id="IPR015424">
    <property type="entry name" value="PyrdxlP-dep_Trfase"/>
</dbReference>
<dbReference type="Pfam" id="PF03841">
    <property type="entry name" value="SelA"/>
    <property type="match status" value="1"/>
</dbReference>
<dbReference type="InterPro" id="IPR004534">
    <property type="entry name" value="SelA_trans"/>
</dbReference>
<dbReference type="InterPro" id="IPR018319">
    <property type="entry name" value="SelA-like"/>
</dbReference>
<comment type="subcellular location">
    <subcellularLocation>
        <location evidence="8">Cytoplasm</location>
    </subcellularLocation>
</comment>
<dbReference type="Gene3D" id="3.40.640.10">
    <property type="entry name" value="Type I PLP-dependent aspartate aminotransferase-like (Major domain)"/>
    <property type="match status" value="1"/>
</dbReference>
<dbReference type="GO" id="GO:0004125">
    <property type="term" value="F:L-seryl-tRNA(Sec) selenium transferase activity"/>
    <property type="evidence" value="ECO:0007669"/>
    <property type="project" value="UniProtKB-EC"/>
</dbReference>